<dbReference type="OrthoDB" id="6195379at2"/>
<sequence>MAGNQRQPGRGHGLIRQVLAVCLALVALPCLAGNWPELKMTAEHPIDGMRGGNLSGLVECRGGLWGVSDRDDDRIYRFDQQNPTWRAQPLTFTPPAVPESGLPWGLKSRNWAASYIRGGELDFEGITCDQAGNLYLVSEAHAAVLQLPLEGEPDWLRIDSAMVRQARASGMLLNFNALFEGLAINPAGDRLWLAAERERRGLVAIERQQSVWTCGRGCVLLSEAGVEMQPAQMPNARALSRDFADLAWFEGKLFTLERNAYRVCRRDIDSGKVERCWSFAADALVESRRYAQPFGLAEALVIDAKGAWIGLDNNNGARADGETRPVVWRFDAPEGGWSAKP</sequence>
<dbReference type="AlphaFoldDB" id="Q88DB3"/>
<keyword evidence="2" id="KW-0378">Hydrolase</keyword>
<dbReference type="SUPFAM" id="SSF63825">
    <property type="entry name" value="YWTD domain"/>
    <property type="match status" value="1"/>
</dbReference>
<reference evidence="2 3" key="1">
    <citation type="journal article" date="2002" name="Environ. Microbiol.">
        <title>Complete genome sequence and comparative analysis of the metabolically versatile Pseudomonas putida KT2440.</title>
        <authorList>
            <person name="Nelson K.E."/>
            <person name="Weinel C."/>
            <person name="Paulsen I.T."/>
            <person name="Dodson R.J."/>
            <person name="Hilbert H."/>
            <person name="Martins dos Santos V.A."/>
            <person name="Fouts D.E."/>
            <person name="Gill S.R."/>
            <person name="Pop M."/>
            <person name="Holmes M."/>
            <person name="Brinkac L."/>
            <person name="Beanan M."/>
            <person name="DeBoy R.T."/>
            <person name="Daugherty S."/>
            <person name="Kolonay J."/>
            <person name="Madupu R."/>
            <person name="Nelson W."/>
            <person name="White O."/>
            <person name="Peterson J."/>
            <person name="Khouri H."/>
            <person name="Hance I."/>
            <person name="Chris Lee P."/>
            <person name="Holtzapple E."/>
            <person name="Scanlan D."/>
            <person name="Tran K."/>
            <person name="Moazzez A."/>
            <person name="Utterback T."/>
            <person name="Rizzo M."/>
            <person name="Lee K."/>
            <person name="Kosack D."/>
            <person name="Moestl D."/>
            <person name="Wedler H."/>
            <person name="Lauber J."/>
            <person name="Stjepandic D."/>
            <person name="Hoheisel J."/>
            <person name="Straetz M."/>
            <person name="Heim S."/>
            <person name="Kiewitz C."/>
            <person name="Eisen J.A."/>
            <person name="Timmis K.N."/>
            <person name="Dusterhoft A."/>
            <person name="Tummler B."/>
            <person name="Fraser C.M."/>
        </authorList>
    </citation>
    <scope>NUCLEOTIDE SEQUENCE [LARGE SCALE GENOMIC DNA]</scope>
    <source>
        <strain evidence="3">ATCC 47054 / DSM 6125 / CFBP 8728 / NCIMB 11950 / KT2440</strain>
    </source>
</reference>
<evidence type="ECO:0000313" key="3">
    <source>
        <dbReference type="Proteomes" id="UP000000556"/>
    </source>
</evidence>
<organism evidence="2 3">
    <name type="scientific">Pseudomonas putida (strain ATCC 47054 / DSM 6125 / CFBP 8728 / NCIMB 11950 / KT2440)</name>
    <dbReference type="NCBI Taxonomy" id="160488"/>
    <lineage>
        <taxon>Bacteria</taxon>
        <taxon>Pseudomonadati</taxon>
        <taxon>Pseudomonadota</taxon>
        <taxon>Gammaproteobacteria</taxon>
        <taxon>Pseudomonadales</taxon>
        <taxon>Pseudomonadaceae</taxon>
        <taxon>Pseudomonas</taxon>
    </lineage>
</organism>
<dbReference type="Pfam" id="PF13449">
    <property type="entry name" value="Phytase-like"/>
    <property type="match status" value="1"/>
</dbReference>
<dbReference type="PaxDb" id="160488-PP_4914"/>
<dbReference type="Proteomes" id="UP000000556">
    <property type="component" value="Chromosome"/>
</dbReference>
<keyword evidence="3" id="KW-1185">Reference proteome</keyword>
<proteinExistence type="predicted"/>
<reference evidence="2 3" key="2">
    <citation type="journal article" date="2016" name="Environ. Microbiol.">
        <title>The revisited genome of Pseudomonas putida KT2440 enlightens its value as a robust metabolic chassis.</title>
        <authorList>
            <person name="Belda E."/>
            <person name="van Heck R.G."/>
            <person name="Lopez-Sanchez M.J."/>
            <person name="Cruveiller S."/>
            <person name="Barbe V."/>
            <person name="Fraser C."/>
            <person name="Klenk H.P."/>
            <person name="Petersen J."/>
            <person name="Morgat A."/>
            <person name="Nikel P.I."/>
            <person name="Vallenet D."/>
            <person name="Rouy Z."/>
            <person name="Sekowska A."/>
            <person name="Martins Dos Santos V.A."/>
            <person name="de Lorenzo V."/>
            <person name="Danchin A."/>
            <person name="Medigue C."/>
        </authorList>
    </citation>
    <scope>NUCLEOTIDE SEQUENCE [LARGE SCALE GENOMIC DNA]</scope>
    <source>
        <strain evidence="3">ATCC 47054 / DSM 6125 / CFBP 8728 / NCIMB 11950 / KT2440</strain>
    </source>
</reference>
<evidence type="ECO:0000313" key="2">
    <source>
        <dbReference type="EMBL" id="AAN70481.1"/>
    </source>
</evidence>
<dbReference type="GO" id="GO:0016158">
    <property type="term" value="F:inositol hexakisphosphate 3-phosphatase activity"/>
    <property type="evidence" value="ECO:0007669"/>
    <property type="project" value="UniProtKB-EC"/>
</dbReference>
<dbReference type="PATRIC" id="fig|160488.4.peg.5249"/>
<protein>
    <submittedName>
        <fullName evidence="2">Phytase-like protein</fullName>
        <ecNumber evidence="2">3.1.3.8</ecNumber>
    </submittedName>
</protein>
<dbReference type="EC" id="3.1.3.8" evidence="2"/>
<dbReference type="HOGENOM" id="CLU_839047_0_0_6"/>
<dbReference type="BioCyc" id="PPUT160488:G1G01-5256-MONOMER"/>
<dbReference type="KEGG" id="ppu:PP_4914"/>
<dbReference type="EMBL" id="AE015451">
    <property type="protein sequence ID" value="AAN70481.1"/>
    <property type="molecule type" value="Genomic_DNA"/>
</dbReference>
<dbReference type="eggNOG" id="COG4222">
    <property type="taxonomic scope" value="Bacteria"/>
</dbReference>
<evidence type="ECO:0000259" key="1">
    <source>
        <dbReference type="Pfam" id="PF13449"/>
    </source>
</evidence>
<name>Q88DB3_PSEPK</name>
<dbReference type="InterPro" id="IPR027372">
    <property type="entry name" value="Phytase-like_dom"/>
</dbReference>
<dbReference type="STRING" id="160488.PP_4914"/>
<feature type="domain" description="Phytase-like" evidence="1">
    <location>
        <begin position="52"/>
        <end position="199"/>
    </location>
</feature>
<accession>Q88DB3</accession>
<gene>
    <name evidence="2" type="ordered locus">PP_4914</name>
</gene>
<dbReference type="PhylomeDB" id="Q88DB3"/>